<dbReference type="Proteomes" id="UP001295794">
    <property type="component" value="Unassembled WGS sequence"/>
</dbReference>
<name>A0AAD2HNN3_9AGAR</name>
<gene>
    <name evidence="1" type="ORF">MYCIT1_LOCUS27895</name>
</gene>
<reference evidence="1" key="1">
    <citation type="submission" date="2023-11" db="EMBL/GenBank/DDBJ databases">
        <authorList>
            <person name="De Vega J J."/>
            <person name="De Vega J J."/>
        </authorList>
    </citation>
    <scope>NUCLEOTIDE SEQUENCE</scope>
</reference>
<evidence type="ECO:0000313" key="2">
    <source>
        <dbReference type="Proteomes" id="UP001295794"/>
    </source>
</evidence>
<accession>A0AAD2HNN3</accession>
<organism evidence="1 2">
    <name type="scientific">Mycena citricolor</name>
    <dbReference type="NCBI Taxonomy" id="2018698"/>
    <lineage>
        <taxon>Eukaryota</taxon>
        <taxon>Fungi</taxon>
        <taxon>Dikarya</taxon>
        <taxon>Basidiomycota</taxon>
        <taxon>Agaricomycotina</taxon>
        <taxon>Agaricomycetes</taxon>
        <taxon>Agaricomycetidae</taxon>
        <taxon>Agaricales</taxon>
        <taxon>Marasmiineae</taxon>
        <taxon>Mycenaceae</taxon>
        <taxon>Mycena</taxon>
    </lineage>
</organism>
<sequence length="93" mass="10539">MRPYVDLDGELLPLWHSDSPRAIHTRVKTPLIGTTYSLALIHIIVCCRALGDRQPPPSSAHDARVCVLERIRHREHRCYPWAANSNGSECKGR</sequence>
<comment type="caution">
    <text evidence="1">The sequence shown here is derived from an EMBL/GenBank/DDBJ whole genome shotgun (WGS) entry which is preliminary data.</text>
</comment>
<keyword evidence="2" id="KW-1185">Reference proteome</keyword>
<protein>
    <submittedName>
        <fullName evidence="1">Uncharacterized protein</fullName>
    </submittedName>
</protein>
<proteinExistence type="predicted"/>
<dbReference type="AlphaFoldDB" id="A0AAD2HNN3"/>
<dbReference type="EMBL" id="CAVNYO010000423">
    <property type="protein sequence ID" value="CAK5278506.1"/>
    <property type="molecule type" value="Genomic_DNA"/>
</dbReference>
<evidence type="ECO:0000313" key="1">
    <source>
        <dbReference type="EMBL" id="CAK5278506.1"/>
    </source>
</evidence>